<dbReference type="GO" id="GO:0046872">
    <property type="term" value="F:metal ion binding"/>
    <property type="evidence" value="ECO:0007669"/>
    <property type="project" value="UniProtKB-KW"/>
</dbReference>
<dbReference type="InterPro" id="IPR058240">
    <property type="entry name" value="rSAM_sf"/>
</dbReference>
<evidence type="ECO:0000313" key="8">
    <source>
        <dbReference type="EMBL" id="PKK89557.1"/>
    </source>
</evidence>
<keyword evidence="2" id="KW-0004">4Fe-4S</keyword>
<dbReference type="AlphaFoldDB" id="A0A2N1PML8"/>
<dbReference type="CDD" id="cd01335">
    <property type="entry name" value="Radical_SAM"/>
    <property type="match status" value="1"/>
</dbReference>
<dbReference type="SFLD" id="SFLDG01060">
    <property type="entry name" value="BATS_domain_containing"/>
    <property type="match status" value="1"/>
</dbReference>
<gene>
    <name evidence="8" type="ORF">CVV64_14020</name>
</gene>
<dbReference type="SMART" id="SM00876">
    <property type="entry name" value="BATS"/>
    <property type="match status" value="1"/>
</dbReference>
<comment type="cofactor">
    <cofactor evidence="1">
        <name>[4Fe-4S] cluster</name>
        <dbReference type="ChEBI" id="CHEBI:49883"/>
    </cofactor>
</comment>
<feature type="domain" description="Radical SAM core" evidence="7">
    <location>
        <begin position="102"/>
        <end position="350"/>
    </location>
</feature>
<organism evidence="8 9">
    <name type="scientific">Candidatus Wallbacteria bacterium HGW-Wallbacteria-1</name>
    <dbReference type="NCBI Taxonomy" id="2013854"/>
    <lineage>
        <taxon>Bacteria</taxon>
        <taxon>Candidatus Walliibacteriota</taxon>
    </lineage>
</organism>
<dbReference type="Pfam" id="PF06968">
    <property type="entry name" value="BATS"/>
    <property type="match status" value="1"/>
</dbReference>
<keyword evidence="6" id="KW-0411">Iron-sulfur</keyword>
<dbReference type="GO" id="GO:0003824">
    <property type="term" value="F:catalytic activity"/>
    <property type="evidence" value="ECO:0007669"/>
    <property type="project" value="InterPro"/>
</dbReference>
<evidence type="ECO:0000313" key="9">
    <source>
        <dbReference type="Proteomes" id="UP000233256"/>
    </source>
</evidence>
<name>A0A2N1PML8_9BACT</name>
<dbReference type="SFLD" id="SFLDG01081">
    <property type="entry name" value="cleavage_of_the_Ca-Cb_bond_in"/>
    <property type="match status" value="1"/>
</dbReference>
<keyword evidence="5" id="KW-0408">Iron</keyword>
<dbReference type="GO" id="GO:0044272">
    <property type="term" value="P:sulfur compound biosynthetic process"/>
    <property type="evidence" value="ECO:0007669"/>
    <property type="project" value="UniProtKB-ARBA"/>
</dbReference>
<accession>A0A2N1PML8</accession>
<evidence type="ECO:0000256" key="6">
    <source>
        <dbReference type="ARBA" id="ARBA00023014"/>
    </source>
</evidence>
<dbReference type="SFLD" id="SFLDS00029">
    <property type="entry name" value="Radical_SAM"/>
    <property type="match status" value="1"/>
</dbReference>
<sequence length="505" mass="57535">MSAAVSPEKTRTAAEWMKGVIKPEEYEKYLVNGRDFIDDENILSRIEANKNPDPKRIREIFAKSLAINTLDLDETAMLLNMEDPDLIAEMFELAGEIKRKVYDNRIVTFAPLYCSNLCVNNCSYCGFRTDNTDEKRRRLSMDEIVMETRALAGEIGHKRIIAVYGEHHSTDADYIAESIKTIYDVEARTRTGRMANIRRVNINAAPMCIEDLRKLHEVGIGTYQVFQETYHHETYSNVHPRGTLKGDYRWRLYCHHRAMEGGVDDVALGALFGLYDWRFEVMALVAHARDLERCFNGLGPHTISFPRLEPAANTPYSTDSKYLVPDEYFKKLVAVIRLAVPYTGMILTARESAQMRREVLPLGVTQTDSSTKIGIGAYSERYSEQEAERQQFILGDTRSLDEVVREYCDRGYITSFCTAGYRCGRTGDHIMKLLKCGKEGHMCKLNAVLTFREWLDDFASPETKAAGEALIKREIEEIKVKLPKAYASFIENYSKVVGGAADIFF</sequence>
<evidence type="ECO:0000256" key="4">
    <source>
        <dbReference type="ARBA" id="ARBA00022723"/>
    </source>
</evidence>
<proteinExistence type="predicted"/>
<comment type="caution">
    <text evidence="8">The sequence shown here is derived from an EMBL/GenBank/DDBJ whole genome shotgun (WGS) entry which is preliminary data.</text>
</comment>
<dbReference type="NCBIfam" id="TIGR03955">
    <property type="entry name" value="rSAM_HydG"/>
    <property type="match status" value="1"/>
</dbReference>
<keyword evidence="4" id="KW-0479">Metal-binding</keyword>
<dbReference type="SUPFAM" id="SSF102114">
    <property type="entry name" value="Radical SAM enzymes"/>
    <property type="match status" value="1"/>
</dbReference>
<dbReference type="InterPro" id="IPR010722">
    <property type="entry name" value="BATS_dom"/>
</dbReference>
<evidence type="ECO:0000256" key="2">
    <source>
        <dbReference type="ARBA" id="ARBA00022485"/>
    </source>
</evidence>
<dbReference type="GO" id="GO:0051539">
    <property type="term" value="F:4 iron, 4 sulfur cluster binding"/>
    <property type="evidence" value="ECO:0007669"/>
    <property type="project" value="UniProtKB-KW"/>
</dbReference>
<dbReference type="Gene3D" id="3.20.20.70">
    <property type="entry name" value="Aldolase class I"/>
    <property type="match status" value="1"/>
</dbReference>
<dbReference type="InterPro" id="IPR013785">
    <property type="entry name" value="Aldolase_TIM"/>
</dbReference>
<dbReference type="InterPro" id="IPR007197">
    <property type="entry name" value="rSAM"/>
</dbReference>
<dbReference type="Proteomes" id="UP000233256">
    <property type="component" value="Unassembled WGS sequence"/>
</dbReference>
<reference evidence="8 9" key="1">
    <citation type="journal article" date="2017" name="ISME J.">
        <title>Potential for microbial H2 and metal transformations associated with novel bacteria and archaea in deep terrestrial subsurface sediments.</title>
        <authorList>
            <person name="Hernsdorf A.W."/>
            <person name="Amano Y."/>
            <person name="Miyakawa K."/>
            <person name="Ise K."/>
            <person name="Suzuki Y."/>
            <person name="Anantharaman K."/>
            <person name="Probst A."/>
            <person name="Burstein D."/>
            <person name="Thomas B.C."/>
            <person name="Banfield J.F."/>
        </authorList>
    </citation>
    <scope>NUCLEOTIDE SEQUENCE [LARGE SCALE GENOMIC DNA]</scope>
    <source>
        <strain evidence="8">HGW-Wallbacteria-1</strain>
    </source>
</reference>
<dbReference type="GO" id="GO:0042364">
    <property type="term" value="P:water-soluble vitamin biosynthetic process"/>
    <property type="evidence" value="ECO:0007669"/>
    <property type="project" value="UniProtKB-ARBA"/>
</dbReference>
<dbReference type="Pfam" id="PF04055">
    <property type="entry name" value="Radical_SAM"/>
    <property type="match status" value="1"/>
</dbReference>
<dbReference type="InterPro" id="IPR034428">
    <property type="entry name" value="ThiH/NoCL/HydG-like"/>
</dbReference>
<dbReference type="PANTHER" id="PTHR43583">
    <property type="entry name" value="2-IMINOACETATE SYNTHASE"/>
    <property type="match status" value="1"/>
</dbReference>
<evidence type="ECO:0000256" key="5">
    <source>
        <dbReference type="ARBA" id="ARBA00023004"/>
    </source>
</evidence>
<dbReference type="InterPro" id="IPR024007">
    <property type="entry name" value="FeFe-hyd_mat_HydG"/>
</dbReference>
<evidence type="ECO:0000256" key="3">
    <source>
        <dbReference type="ARBA" id="ARBA00022691"/>
    </source>
</evidence>
<dbReference type="EMBL" id="PGXC01000016">
    <property type="protein sequence ID" value="PKK89557.1"/>
    <property type="molecule type" value="Genomic_DNA"/>
</dbReference>
<dbReference type="PROSITE" id="PS51918">
    <property type="entry name" value="RADICAL_SAM"/>
    <property type="match status" value="1"/>
</dbReference>
<protein>
    <submittedName>
        <fullName evidence="8">[FeFe] hydrogenase H-cluster radical SAM maturase HydG</fullName>
    </submittedName>
</protein>
<dbReference type="PANTHER" id="PTHR43583:SF2">
    <property type="entry name" value="THIAZOLE BIOSYNTHESIS PROTEIN"/>
    <property type="match status" value="1"/>
</dbReference>
<evidence type="ECO:0000256" key="1">
    <source>
        <dbReference type="ARBA" id="ARBA00001966"/>
    </source>
</evidence>
<keyword evidence="3" id="KW-0949">S-adenosyl-L-methionine</keyword>
<evidence type="ECO:0000259" key="7">
    <source>
        <dbReference type="PROSITE" id="PS51918"/>
    </source>
</evidence>